<proteinExistence type="predicted"/>
<name>A0ABS7QSC5_9ACTN</name>
<dbReference type="EMBL" id="JAINVZ010000008">
    <property type="protein sequence ID" value="MBY8886078.1"/>
    <property type="molecule type" value="Genomic_DNA"/>
</dbReference>
<protein>
    <submittedName>
        <fullName evidence="2">Uncharacterized protein</fullName>
    </submittedName>
</protein>
<evidence type="ECO:0000313" key="2">
    <source>
        <dbReference type="EMBL" id="MBY8886078.1"/>
    </source>
</evidence>
<sequence length="134" mass="14726">MAATSPSRSTASTAFAPAWLPPTGHGNGLTAPSWAPIADVDVRVVDPLLDLMAAARVPAHAAHAPRPVRPLLPEGPDRPETWRLWVGSTSYSKAEHVLVTCLPALLHTLEQPRYPVPHRPPHRHHEHHEHHGRR</sequence>
<dbReference type="Proteomes" id="UP001198565">
    <property type="component" value="Unassembled WGS sequence"/>
</dbReference>
<evidence type="ECO:0000256" key="1">
    <source>
        <dbReference type="SAM" id="MobiDB-lite"/>
    </source>
</evidence>
<organism evidence="2 3">
    <name type="scientific">Streptantibioticus parmotrematis</name>
    <dbReference type="NCBI Taxonomy" id="2873249"/>
    <lineage>
        <taxon>Bacteria</taxon>
        <taxon>Bacillati</taxon>
        <taxon>Actinomycetota</taxon>
        <taxon>Actinomycetes</taxon>
        <taxon>Kitasatosporales</taxon>
        <taxon>Streptomycetaceae</taxon>
        <taxon>Streptantibioticus</taxon>
    </lineage>
</organism>
<gene>
    <name evidence="2" type="ORF">K7472_14595</name>
</gene>
<accession>A0ABS7QSC5</accession>
<comment type="caution">
    <text evidence="2">The sequence shown here is derived from an EMBL/GenBank/DDBJ whole genome shotgun (WGS) entry which is preliminary data.</text>
</comment>
<evidence type="ECO:0000313" key="3">
    <source>
        <dbReference type="Proteomes" id="UP001198565"/>
    </source>
</evidence>
<reference evidence="2 3" key="1">
    <citation type="submission" date="2021-08" db="EMBL/GenBank/DDBJ databases">
        <title>Streptomyces sp. PTM05 isolated from lichen.</title>
        <authorList>
            <person name="Somphong A."/>
            <person name="Phongsopitanun W."/>
            <person name="Tanasupawat S."/>
        </authorList>
    </citation>
    <scope>NUCLEOTIDE SEQUENCE [LARGE SCALE GENOMIC DNA]</scope>
    <source>
        <strain evidence="2 3">Ptm05</strain>
    </source>
</reference>
<feature type="region of interest" description="Disordered" evidence="1">
    <location>
        <begin position="113"/>
        <end position="134"/>
    </location>
</feature>
<feature type="compositionally biased region" description="Basic residues" evidence="1">
    <location>
        <begin position="119"/>
        <end position="134"/>
    </location>
</feature>
<dbReference type="RefSeq" id="WP_222977939.1">
    <property type="nucleotide sequence ID" value="NZ_JAINVZ010000008.1"/>
</dbReference>
<keyword evidence="3" id="KW-1185">Reference proteome</keyword>